<dbReference type="AlphaFoldDB" id="A0A0S4TB72"/>
<dbReference type="VEuPathDB" id="CryptoDB:Chro.20098"/>
<keyword evidence="7" id="KW-1185">Reference proteome</keyword>
<accession>A0A0S4TB72</accession>
<dbReference type="Proteomes" id="UP001429100">
    <property type="component" value="Unassembled WGS sequence"/>
</dbReference>
<sequence length="227" mass="26326">MGYGGMNQKALEARERKQAAALEKKRKEEERAENEKWRDDDKHANRKIERRKEALNKQEEKQQKKQELKKLYEEEDSKIISNKAKTATGNKLTKAEIAKRTLMFAMQSSSGISRNKSEESGYDDLLVENPNRIEKELRIETKSKNIEYISASTLDEALLALGVDDKQSADMHPEKRQKAAWLAYVDNNLPILKNENPTLKRSQLLQMLQKNWKKSPENPMNENPKLT</sequence>
<dbReference type="EMBL" id="LN877948">
    <property type="protein sequence ID" value="CUV04443.1"/>
    <property type="molecule type" value="Genomic_DNA"/>
</dbReference>
<gene>
    <name evidence="5" type="ORF">CHUDEA2_870</name>
    <name evidence="6" type="ORF">GY17_00003448</name>
</gene>
<keyword evidence="2" id="KW-0175">Coiled coil</keyword>
<evidence type="ECO:0000256" key="3">
    <source>
        <dbReference type="SAM" id="MobiDB-lite"/>
    </source>
</evidence>
<reference evidence="5" key="2">
    <citation type="submission" date="2015-08" db="EMBL/GenBank/DDBJ databases">
        <authorList>
            <person name="Babu N.S."/>
            <person name="Beckwith C.J."/>
            <person name="Beseler K.G."/>
            <person name="Brison A."/>
            <person name="Carone J.V."/>
            <person name="Caskin T.P."/>
            <person name="Diamond M."/>
            <person name="Durham M.E."/>
            <person name="Foxe J.M."/>
            <person name="Go M."/>
            <person name="Henderson B.A."/>
            <person name="Jones I.B."/>
            <person name="McGettigan J.A."/>
            <person name="Micheletti S.J."/>
            <person name="Nasrallah M.E."/>
            <person name="Ortiz D."/>
            <person name="Piller C.R."/>
            <person name="Privatt S.R."/>
            <person name="Schneider S.L."/>
            <person name="Sharp S."/>
            <person name="Smith T.C."/>
            <person name="Stanton J.D."/>
            <person name="Ullery H.E."/>
            <person name="Wilson R.J."/>
            <person name="Serrano M.G."/>
            <person name="Buck G."/>
            <person name="Lee V."/>
            <person name="Wang Y."/>
            <person name="Carvalho R."/>
            <person name="Voegtly L."/>
            <person name="Shi R."/>
            <person name="Duckworth R."/>
            <person name="Johnson A."/>
            <person name="Loviza R."/>
            <person name="Walstead R."/>
            <person name="Shah Z."/>
            <person name="Kiflezghi M."/>
            <person name="Wade K."/>
            <person name="Ball S.L."/>
            <person name="Bradley K.W."/>
            <person name="Asai D.J."/>
            <person name="Bowman C.A."/>
            <person name="Russell D.A."/>
            <person name="Pope W.H."/>
            <person name="Jacobs-Sera D."/>
            <person name="Hendrix R.W."/>
            <person name="Hatfull G.F."/>
        </authorList>
    </citation>
    <scope>NUCLEOTIDE SEQUENCE [LARGE SCALE GENOMIC DNA]</scope>
</reference>
<evidence type="ECO:0000256" key="1">
    <source>
        <dbReference type="ARBA" id="ARBA00008296"/>
    </source>
</evidence>
<dbReference type="PANTHER" id="PTHR21680:SF0">
    <property type="entry name" value="COILED-COIL DOMAIN-CONTAINING PROTEIN 124"/>
    <property type="match status" value="1"/>
</dbReference>
<protein>
    <submittedName>
        <fullName evidence="6">Coiled-coil domain-containing protein</fullName>
    </submittedName>
</protein>
<dbReference type="PANTHER" id="PTHR21680">
    <property type="entry name" value="COILED-COIL DOMAIN-CONTAINING PROTEIN 124"/>
    <property type="match status" value="1"/>
</dbReference>
<reference evidence="6 7" key="1">
    <citation type="submission" date="2014-11" db="EMBL/GenBank/DDBJ databases">
        <title>Comparative genomic analysis of Cryptosporidium hominis reveals occurrence of genetic recombination in virulent subtypes.</title>
        <authorList>
            <person name="Guo Y."/>
            <person name="Tang K."/>
            <person name="Frace M."/>
            <person name="Li N."/>
            <person name="Roellig D.M."/>
            <person name="Sammons S."/>
            <person name="Knipe K."/>
            <person name="Rowe L."/>
            <person name="Feng Y."/>
            <person name="Xiao L."/>
        </authorList>
    </citation>
    <scope>NUCLEOTIDE SEQUENCE [LARGE SCALE GENOMIC DNA]</scope>
    <source>
        <strain evidence="6">30976</strain>
    </source>
</reference>
<dbReference type="EMBL" id="JTAI01000037">
    <property type="protein sequence ID" value="PPS96614.1"/>
    <property type="molecule type" value="Genomic_DNA"/>
</dbReference>
<dbReference type="InterPro" id="IPR054414">
    <property type="entry name" value="Ccdc124/Oxs1_C"/>
</dbReference>
<dbReference type="OrthoDB" id="76412at2759"/>
<dbReference type="GO" id="GO:0005634">
    <property type="term" value="C:nucleus"/>
    <property type="evidence" value="ECO:0007669"/>
    <property type="project" value="TreeGrafter"/>
</dbReference>
<feature type="compositionally biased region" description="Basic and acidic residues" evidence="3">
    <location>
        <begin position="11"/>
        <end position="69"/>
    </location>
</feature>
<dbReference type="VEuPathDB" id="CryptoDB:GY17_00003448"/>
<feature type="region of interest" description="Disordered" evidence="3">
    <location>
        <begin position="1"/>
        <end position="69"/>
    </location>
</feature>
<proteinExistence type="inferred from homology"/>
<dbReference type="SUPFAM" id="SSF47095">
    <property type="entry name" value="HMG-box"/>
    <property type="match status" value="1"/>
</dbReference>
<dbReference type="InterPro" id="IPR036910">
    <property type="entry name" value="HMG_box_dom_sf"/>
</dbReference>
<dbReference type="Pfam" id="PF06244">
    <property type="entry name" value="Ccdc124"/>
    <property type="match status" value="1"/>
</dbReference>
<organism evidence="5">
    <name type="scientific">Cryptosporidium hominis</name>
    <dbReference type="NCBI Taxonomy" id="237895"/>
    <lineage>
        <taxon>Eukaryota</taxon>
        <taxon>Sar</taxon>
        <taxon>Alveolata</taxon>
        <taxon>Apicomplexa</taxon>
        <taxon>Conoidasida</taxon>
        <taxon>Coccidia</taxon>
        <taxon>Eucoccidiorida</taxon>
        <taxon>Eimeriorina</taxon>
        <taxon>Cryptosporidiidae</taxon>
        <taxon>Cryptosporidium</taxon>
    </lineage>
</organism>
<evidence type="ECO:0000259" key="4">
    <source>
        <dbReference type="Pfam" id="PF06244"/>
    </source>
</evidence>
<dbReference type="Proteomes" id="UP000199752">
    <property type="component" value="Chromosome 2"/>
</dbReference>
<name>A0A0S4TB72_CRYHO</name>
<evidence type="ECO:0000313" key="7">
    <source>
        <dbReference type="Proteomes" id="UP001429100"/>
    </source>
</evidence>
<evidence type="ECO:0000313" key="6">
    <source>
        <dbReference type="EMBL" id="PPS96614.1"/>
    </source>
</evidence>
<reference evidence="6 7" key="3">
    <citation type="submission" date="2017-10" db="EMBL/GenBank/DDBJ databases">
        <title>Consistent, comparative and evidence-based genome annotation and re-annotation for the closely-related species, Cryptosporidium parvum, C. hominis and C. tyzzeri.</title>
        <authorList>
            <person name="Baptista R.P."/>
            <person name="Li Y."/>
            <person name="Sateriale A."/>
            <person name="Striepen B."/>
            <person name="Kissinger J.C."/>
        </authorList>
    </citation>
    <scope>NUCLEOTIDE SEQUENCE [LARGE SCALE GENOMIC DNA]</scope>
    <source>
        <strain evidence="6">30976</strain>
    </source>
</reference>
<evidence type="ECO:0000313" key="5">
    <source>
        <dbReference type="EMBL" id="CUV04443.1"/>
    </source>
</evidence>
<dbReference type="GO" id="GO:0006366">
    <property type="term" value="P:transcription by RNA polymerase II"/>
    <property type="evidence" value="ECO:0007669"/>
    <property type="project" value="TreeGrafter"/>
</dbReference>
<dbReference type="VEuPathDB" id="CryptoDB:CHUDEA2_870"/>
<evidence type="ECO:0000256" key="2">
    <source>
        <dbReference type="ARBA" id="ARBA00023054"/>
    </source>
</evidence>
<dbReference type="GO" id="GO:0003713">
    <property type="term" value="F:transcription coactivator activity"/>
    <property type="evidence" value="ECO:0007669"/>
    <property type="project" value="TreeGrafter"/>
</dbReference>
<dbReference type="VEuPathDB" id="CryptoDB:ChTU502y2012_420g0245"/>
<comment type="similarity">
    <text evidence="1">Belongs to the CCDC124 family.</text>
</comment>
<dbReference type="InterPro" id="IPR010422">
    <property type="entry name" value="Ccdc124/Oxs1"/>
</dbReference>
<feature type="domain" description="Coiled-coil" evidence="4">
    <location>
        <begin position="130"/>
        <end position="221"/>
    </location>
</feature>